<feature type="binding site" evidence="6">
    <location>
        <position position="106"/>
    </location>
    <ligand>
        <name>(6R)-10-formyltetrahydrofolate</name>
        <dbReference type="ChEBI" id="CHEBI:195366"/>
    </ligand>
</feature>
<comment type="caution">
    <text evidence="8">The sequence shown here is derived from an EMBL/GenBank/DDBJ whole genome shotgun (WGS) entry which is preliminary data.</text>
</comment>
<keyword evidence="3 6" id="KW-0658">Purine biosynthesis</keyword>
<dbReference type="HAMAP" id="MF_01930">
    <property type="entry name" value="PurN"/>
    <property type="match status" value="1"/>
</dbReference>
<dbReference type="EC" id="2.1.2.2" evidence="6"/>
<comment type="pathway">
    <text evidence="1 6">Purine metabolism; IMP biosynthesis via de novo pathway; N(2)-formyl-N(1)-(5-phospho-D-ribosyl)glycinamide from N(1)-(5-phospho-D-ribosyl)glycinamide (10-formyl THF route): step 1/1.</text>
</comment>
<comment type="caution">
    <text evidence="6">Lacks conserved residue(s) required for the propagation of feature annotation.</text>
</comment>
<organism evidence="8 9">
    <name type="scientific">Deinococcus aquiradiocola</name>
    <dbReference type="NCBI Taxonomy" id="393059"/>
    <lineage>
        <taxon>Bacteria</taxon>
        <taxon>Thermotogati</taxon>
        <taxon>Deinococcota</taxon>
        <taxon>Deinococci</taxon>
        <taxon>Deinococcales</taxon>
        <taxon>Deinococcaceae</taxon>
        <taxon>Deinococcus</taxon>
    </lineage>
</organism>
<accession>A0A917P566</accession>
<gene>
    <name evidence="6 8" type="primary">purN</name>
    <name evidence="8" type="ORF">GCM10008939_02170</name>
</gene>
<dbReference type="AlphaFoldDB" id="A0A917P566"/>
<dbReference type="Pfam" id="PF00551">
    <property type="entry name" value="Formyl_trans_N"/>
    <property type="match status" value="1"/>
</dbReference>
<keyword evidence="9" id="KW-1185">Reference proteome</keyword>
<dbReference type="PROSITE" id="PS00373">
    <property type="entry name" value="GART"/>
    <property type="match status" value="1"/>
</dbReference>
<comment type="catalytic activity">
    <reaction evidence="5 6">
        <text>N(1)-(5-phospho-beta-D-ribosyl)glycinamide + (6R)-10-formyltetrahydrofolate = N(2)-formyl-N(1)-(5-phospho-beta-D-ribosyl)glycinamide + (6S)-5,6,7,8-tetrahydrofolate + H(+)</text>
        <dbReference type="Rhea" id="RHEA:15053"/>
        <dbReference type="ChEBI" id="CHEBI:15378"/>
        <dbReference type="ChEBI" id="CHEBI:57453"/>
        <dbReference type="ChEBI" id="CHEBI:143788"/>
        <dbReference type="ChEBI" id="CHEBI:147286"/>
        <dbReference type="ChEBI" id="CHEBI:195366"/>
        <dbReference type="EC" id="2.1.2.2"/>
    </reaction>
</comment>
<dbReference type="GO" id="GO:0006189">
    <property type="term" value="P:'de novo' IMP biosynthetic process"/>
    <property type="evidence" value="ECO:0007669"/>
    <property type="project" value="UniProtKB-UniRule"/>
</dbReference>
<evidence type="ECO:0000256" key="4">
    <source>
        <dbReference type="ARBA" id="ARBA00038440"/>
    </source>
</evidence>
<dbReference type="InterPro" id="IPR001555">
    <property type="entry name" value="GART_AS"/>
</dbReference>
<dbReference type="NCBIfam" id="TIGR00639">
    <property type="entry name" value="PurN"/>
    <property type="match status" value="1"/>
</dbReference>
<proteinExistence type="inferred from homology"/>
<evidence type="ECO:0000313" key="8">
    <source>
        <dbReference type="EMBL" id="GGJ61940.1"/>
    </source>
</evidence>
<dbReference type="InterPro" id="IPR004607">
    <property type="entry name" value="GART"/>
</dbReference>
<dbReference type="Proteomes" id="UP000635726">
    <property type="component" value="Unassembled WGS sequence"/>
</dbReference>
<dbReference type="InterPro" id="IPR036477">
    <property type="entry name" value="Formyl_transf_N_sf"/>
</dbReference>
<dbReference type="InterPro" id="IPR002376">
    <property type="entry name" value="Formyl_transf_N"/>
</dbReference>
<evidence type="ECO:0000256" key="5">
    <source>
        <dbReference type="ARBA" id="ARBA00047664"/>
    </source>
</evidence>
<feature type="site" description="Raises pKa of active site His" evidence="6">
    <location>
        <position position="149"/>
    </location>
</feature>
<reference evidence="8" key="1">
    <citation type="journal article" date="2014" name="Int. J. Syst. Evol. Microbiol.">
        <title>Complete genome sequence of Corynebacterium casei LMG S-19264T (=DSM 44701T), isolated from a smear-ripened cheese.</title>
        <authorList>
            <consortium name="US DOE Joint Genome Institute (JGI-PGF)"/>
            <person name="Walter F."/>
            <person name="Albersmeier A."/>
            <person name="Kalinowski J."/>
            <person name="Ruckert C."/>
        </authorList>
    </citation>
    <scope>NUCLEOTIDE SEQUENCE</scope>
    <source>
        <strain evidence="8">JCM 14371</strain>
    </source>
</reference>
<feature type="domain" description="Formyl transferase N-terminal" evidence="7">
    <location>
        <begin position="1"/>
        <end position="185"/>
    </location>
</feature>
<sequence>MKLAFLSSHGGSGMRAVLSAVQRGELHATPVLCISNNSGSPALTHARDAGLDTLHLSARRHPDPADLDRAMLDALHDAQADTVVLSGYMKALGPQVLAAYHGRLVNVHPSLLPSYGGRGMYGDLVHTAVLAAGESESGATVHLVEEGIDEGPILAQQRVPVLPGDTLATLRARVMAVEGPLLVGALRDLGGHAPD</sequence>
<name>A0A917P566_9DEIO</name>
<dbReference type="PANTHER" id="PTHR43369:SF2">
    <property type="entry name" value="PHOSPHORIBOSYLGLYCINAMIDE FORMYLTRANSFERASE"/>
    <property type="match status" value="1"/>
</dbReference>
<comment type="similarity">
    <text evidence="4 6">Belongs to the GART family.</text>
</comment>
<feature type="active site" description="Proton donor" evidence="6">
    <location>
        <position position="108"/>
    </location>
</feature>
<evidence type="ECO:0000313" key="9">
    <source>
        <dbReference type="Proteomes" id="UP000635726"/>
    </source>
</evidence>
<reference evidence="8" key="2">
    <citation type="submission" date="2020-09" db="EMBL/GenBank/DDBJ databases">
        <authorList>
            <person name="Sun Q."/>
            <person name="Ohkuma M."/>
        </authorList>
    </citation>
    <scope>NUCLEOTIDE SEQUENCE</scope>
    <source>
        <strain evidence="8">JCM 14371</strain>
    </source>
</reference>
<dbReference type="GO" id="GO:0005829">
    <property type="term" value="C:cytosol"/>
    <property type="evidence" value="ECO:0007669"/>
    <property type="project" value="TreeGrafter"/>
</dbReference>
<evidence type="ECO:0000256" key="3">
    <source>
        <dbReference type="ARBA" id="ARBA00022755"/>
    </source>
</evidence>
<protein>
    <recommendedName>
        <fullName evidence="6">Phosphoribosylglycinamide formyltransferase</fullName>
        <ecNumber evidence="6">2.1.2.2</ecNumber>
    </recommendedName>
    <alternativeName>
        <fullName evidence="6">5'-phosphoribosylglycinamide transformylase</fullName>
    </alternativeName>
    <alternativeName>
        <fullName evidence="6">GAR transformylase</fullName>
        <shortName evidence="6">GART</shortName>
    </alternativeName>
</protein>
<evidence type="ECO:0000259" key="7">
    <source>
        <dbReference type="Pfam" id="PF00551"/>
    </source>
</evidence>
<dbReference type="PANTHER" id="PTHR43369">
    <property type="entry name" value="PHOSPHORIBOSYLGLYCINAMIDE FORMYLTRANSFERASE"/>
    <property type="match status" value="1"/>
</dbReference>
<dbReference type="Gene3D" id="3.40.50.170">
    <property type="entry name" value="Formyl transferase, N-terminal domain"/>
    <property type="match status" value="1"/>
</dbReference>
<dbReference type="CDD" id="cd08645">
    <property type="entry name" value="FMT_core_GART"/>
    <property type="match status" value="1"/>
</dbReference>
<evidence type="ECO:0000256" key="2">
    <source>
        <dbReference type="ARBA" id="ARBA00022679"/>
    </source>
</evidence>
<dbReference type="RefSeq" id="WP_188960382.1">
    <property type="nucleotide sequence ID" value="NZ_BMOE01000001.1"/>
</dbReference>
<feature type="binding site" evidence="6">
    <location>
        <position position="60"/>
    </location>
    <ligand>
        <name>(6R)-10-formyltetrahydrofolate</name>
        <dbReference type="ChEBI" id="CHEBI:195366"/>
    </ligand>
</feature>
<dbReference type="EMBL" id="BMOE01000001">
    <property type="protein sequence ID" value="GGJ61940.1"/>
    <property type="molecule type" value="Genomic_DNA"/>
</dbReference>
<dbReference type="SUPFAM" id="SSF53328">
    <property type="entry name" value="Formyltransferase"/>
    <property type="match status" value="1"/>
</dbReference>
<evidence type="ECO:0000256" key="6">
    <source>
        <dbReference type="HAMAP-Rule" id="MF_01930"/>
    </source>
</evidence>
<dbReference type="GO" id="GO:0004644">
    <property type="term" value="F:phosphoribosylglycinamide formyltransferase activity"/>
    <property type="evidence" value="ECO:0007669"/>
    <property type="project" value="UniProtKB-UniRule"/>
</dbReference>
<keyword evidence="2 6" id="KW-0808">Transferase</keyword>
<comment type="function">
    <text evidence="6">Catalyzes the transfer of a formyl group from 10-formyltetrahydrofolate to 5-phospho-ribosyl-glycinamide (GAR), producing 5-phospho-ribosyl-N-formylglycinamide (FGAR) and tetrahydrofolate.</text>
</comment>
<evidence type="ECO:0000256" key="1">
    <source>
        <dbReference type="ARBA" id="ARBA00005054"/>
    </source>
</evidence>